<organism evidence="6 7">
    <name type="scientific">Pseudomonas fulva (strain 12-X)</name>
    <dbReference type="NCBI Taxonomy" id="743720"/>
    <lineage>
        <taxon>Bacteria</taxon>
        <taxon>Pseudomonadati</taxon>
        <taxon>Pseudomonadota</taxon>
        <taxon>Gammaproteobacteria</taxon>
        <taxon>Pseudomonadales</taxon>
        <taxon>Pseudomonadaceae</taxon>
        <taxon>Pseudomonas</taxon>
    </lineage>
</organism>
<dbReference type="Proteomes" id="UP000000686">
    <property type="component" value="Chromosome"/>
</dbReference>
<evidence type="ECO:0000256" key="2">
    <source>
        <dbReference type="ARBA" id="ARBA00023125"/>
    </source>
</evidence>
<evidence type="ECO:0000256" key="4">
    <source>
        <dbReference type="ARBA" id="ARBA00037345"/>
    </source>
</evidence>
<dbReference type="EMBL" id="CP002727">
    <property type="protein sequence ID" value="AEF20798.1"/>
    <property type="molecule type" value="Genomic_DNA"/>
</dbReference>
<dbReference type="RefSeq" id="WP_013789930.1">
    <property type="nucleotide sequence ID" value="NC_015556.1"/>
</dbReference>
<feature type="domain" description="HTH araC/xylS-type" evidence="5">
    <location>
        <begin position="174"/>
        <end position="271"/>
    </location>
</feature>
<dbReference type="InterPro" id="IPR018060">
    <property type="entry name" value="HTH_AraC"/>
</dbReference>
<evidence type="ECO:0000313" key="7">
    <source>
        <dbReference type="Proteomes" id="UP000000686"/>
    </source>
</evidence>
<dbReference type="KEGG" id="pfv:Psefu_0820"/>
<evidence type="ECO:0000256" key="3">
    <source>
        <dbReference type="ARBA" id="ARBA00023163"/>
    </source>
</evidence>
<dbReference type="PANTHER" id="PTHR46796:SF7">
    <property type="entry name" value="ARAC FAMILY TRANSCRIPTIONAL REGULATOR"/>
    <property type="match status" value="1"/>
</dbReference>
<dbReference type="eggNOG" id="COG2207">
    <property type="taxonomic scope" value="Bacteria"/>
</dbReference>
<evidence type="ECO:0000256" key="1">
    <source>
        <dbReference type="ARBA" id="ARBA00023015"/>
    </source>
</evidence>
<dbReference type="Pfam" id="PF12833">
    <property type="entry name" value="HTH_18"/>
    <property type="match status" value="1"/>
</dbReference>
<dbReference type="GO" id="GO:0043565">
    <property type="term" value="F:sequence-specific DNA binding"/>
    <property type="evidence" value="ECO:0007669"/>
    <property type="project" value="InterPro"/>
</dbReference>
<protein>
    <submittedName>
        <fullName evidence="6">Transcriptional regulator, AraC family</fullName>
    </submittedName>
</protein>
<dbReference type="HOGENOM" id="CLU_000445_81_0_6"/>
<dbReference type="PROSITE" id="PS01124">
    <property type="entry name" value="HTH_ARAC_FAMILY_2"/>
    <property type="match status" value="1"/>
</dbReference>
<dbReference type="InterPro" id="IPR032783">
    <property type="entry name" value="AraC_lig"/>
</dbReference>
<reference evidence="6 7" key="1">
    <citation type="submission" date="2011-04" db="EMBL/GenBank/DDBJ databases">
        <title>Complete sequence of Pseudomonas fulva 12-X.</title>
        <authorList>
            <consortium name="US DOE Joint Genome Institute"/>
            <person name="Lucas S."/>
            <person name="Han J."/>
            <person name="Lapidus A."/>
            <person name="Cheng J.-F."/>
            <person name="Goodwin L."/>
            <person name="Pitluck S."/>
            <person name="Peters L."/>
            <person name="Mikhailova N."/>
            <person name="Pagani I."/>
            <person name="Davenport K."/>
            <person name="Han C."/>
            <person name="Tapia R."/>
            <person name="Land M."/>
            <person name="Hauser L."/>
            <person name="Kyrpides N."/>
            <person name="Ivanova N."/>
            <person name="Pagani I."/>
            <person name="Lcollab F.I."/>
            <person name="Woyke T."/>
        </authorList>
    </citation>
    <scope>NUCLEOTIDE SEQUENCE [LARGE SCALE GENOMIC DNA]</scope>
    <source>
        <strain evidence="7">12-X</strain>
    </source>
</reference>
<evidence type="ECO:0000313" key="6">
    <source>
        <dbReference type="EMBL" id="AEF20798.1"/>
    </source>
</evidence>
<comment type="function">
    <text evidence="4">Regulatory protein of the TOL plasmid xyl operons. XylS activates the xylXYZLTEGFJQKIH operon required for the degradation of toluene, m-xylene and p-xylene.</text>
</comment>
<dbReference type="OrthoDB" id="9783876at2"/>
<dbReference type="SMART" id="SM00342">
    <property type="entry name" value="HTH_ARAC"/>
    <property type="match status" value="1"/>
</dbReference>
<dbReference type="InterPro" id="IPR050204">
    <property type="entry name" value="AraC_XylS_family_regulators"/>
</dbReference>
<dbReference type="PANTHER" id="PTHR46796">
    <property type="entry name" value="HTH-TYPE TRANSCRIPTIONAL ACTIVATOR RHAS-RELATED"/>
    <property type="match status" value="1"/>
</dbReference>
<keyword evidence="1" id="KW-0805">Transcription regulation</keyword>
<name>F6A8X0_PSEF1</name>
<dbReference type="STRING" id="743720.Psefu_0820"/>
<evidence type="ECO:0000259" key="5">
    <source>
        <dbReference type="PROSITE" id="PS01124"/>
    </source>
</evidence>
<dbReference type="AlphaFoldDB" id="F6A8X0"/>
<proteinExistence type="predicted"/>
<sequence length="274" mass="29922">MDRLSVLLKHFNPHAATFHQGAFCGVSDIDGQSAFGHAHLLRAGRLSFRDKHNQLIELSEPSLILVIRPQQHQLVATEADAAELVCATLHFDGGARNPLTLALPDYIVQPLRELPGLSGNLDWLFAEAFGEACGREVVLNRLFELMLIQLLRHLIATGSITSGMLAGLANPRLARALTALHGEPQRAWSVAELADVANMSRASFAAHFRQVVGVTPADYLANWRIGLAQKRLREGRSMALIAAEVGYESPSALARTFRRKVGSSPSQWLQQEGA</sequence>
<dbReference type="SUPFAM" id="SSF46689">
    <property type="entry name" value="Homeodomain-like"/>
    <property type="match status" value="2"/>
</dbReference>
<keyword evidence="3" id="KW-0804">Transcription</keyword>
<dbReference type="InterPro" id="IPR009057">
    <property type="entry name" value="Homeodomain-like_sf"/>
</dbReference>
<accession>F6A8X0</accession>
<keyword evidence="2" id="KW-0238">DNA-binding</keyword>
<dbReference type="GO" id="GO:0003700">
    <property type="term" value="F:DNA-binding transcription factor activity"/>
    <property type="evidence" value="ECO:0007669"/>
    <property type="project" value="InterPro"/>
</dbReference>
<keyword evidence="7" id="KW-1185">Reference proteome</keyword>
<dbReference type="Gene3D" id="1.10.10.60">
    <property type="entry name" value="Homeodomain-like"/>
    <property type="match status" value="2"/>
</dbReference>
<dbReference type="Pfam" id="PF12852">
    <property type="entry name" value="Cupin_6"/>
    <property type="match status" value="1"/>
</dbReference>
<gene>
    <name evidence="6" type="ordered locus">Psefu_0820</name>
</gene>